<keyword evidence="2" id="KW-0479">Metal-binding</keyword>
<evidence type="ECO:0000256" key="3">
    <source>
        <dbReference type="ARBA" id="ARBA00023002"/>
    </source>
</evidence>
<keyword evidence="3" id="KW-0560">Oxidoreductase</keyword>
<dbReference type="Gene3D" id="2.60.120.330">
    <property type="entry name" value="B-lactam Antibiotic, Isopenicillin N Synthase, Chain"/>
    <property type="match status" value="1"/>
</dbReference>
<sequence length="346" mass="38572">MCSESPIQIPVFDLPGHIAGERGCDTWNTLSRGVCEALERFGCAQLAYDGVPDQLCEDMFKVMERVFDLPDETKRRNTSDKPYYGHTGRNEFVPFYESLGVENSFEIEKAKVFTELLWPEGNDFFCETLNLVSAKMLELDHIIVKMIFDGLGVPKQPGPALSKSCNFRVMKYDPPAGPGPEVVLPAHTDKDTITVLCQQEGVQGLEVLIDGTGWVHVPPTKVALCSSLERCSRILNSKYQIWMAYCICSIDKLILNQNLQPWSNGRIKPVKHRVAVGPGKERYSFGSFLLPEADGVIEAPKELVDGEARPALYRPFDFSGFLSHVKANITTSFSPDRVSVDVYAAL</sequence>
<dbReference type="Proteomes" id="UP001180020">
    <property type="component" value="Unassembled WGS sequence"/>
</dbReference>
<comment type="cofactor">
    <cofactor evidence="1">
        <name>L-ascorbate</name>
        <dbReference type="ChEBI" id="CHEBI:38290"/>
    </cofactor>
</comment>
<reference evidence="7" key="2">
    <citation type="submission" date="2023-06" db="EMBL/GenBank/DDBJ databases">
        <authorList>
            <person name="Ma L."/>
            <person name="Liu K.-W."/>
            <person name="Li Z."/>
            <person name="Hsiao Y.-Y."/>
            <person name="Qi Y."/>
            <person name="Fu T."/>
            <person name="Tang G."/>
            <person name="Zhang D."/>
            <person name="Sun W.-H."/>
            <person name="Liu D.-K."/>
            <person name="Li Y."/>
            <person name="Chen G.-Z."/>
            <person name="Liu X.-D."/>
            <person name="Liao X.-Y."/>
            <person name="Jiang Y.-T."/>
            <person name="Yu X."/>
            <person name="Hao Y."/>
            <person name="Huang J."/>
            <person name="Zhao X.-W."/>
            <person name="Ke S."/>
            <person name="Chen Y.-Y."/>
            <person name="Wu W.-L."/>
            <person name="Hsu J.-L."/>
            <person name="Lin Y.-F."/>
            <person name="Huang M.-D."/>
            <person name="Li C.-Y."/>
            <person name="Huang L."/>
            <person name="Wang Z.-W."/>
            <person name="Zhao X."/>
            <person name="Zhong W.-Y."/>
            <person name="Peng D.-H."/>
            <person name="Ahmad S."/>
            <person name="Lan S."/>
            <person name="Zhang J.-S."/>
            <person name="Tsai W.-C."/>
            <person name="Van De Peer Y."/>
            <person name="Liu Z.-J."/>
        </authorList>
    </citation>
    <scope>NUCLEOTIDE SEQUENCE</scope>
    <source>
        <strain evidence="7">CP</strain>
        <tissue evidence="7">Leaves</tissue>
    </source>
</reference>
<evidence type="ECO:0000259" key="6">
    <source>
        <dbReference type="Pfam" id="PF14226"/>
    </source>
</evidence>
<accession>A0AAV9EF85</accession>
<evidence type="ECO:0000259" key="5">
    <source>
        <dbReference type="Pfam" id="PF03171"/>
    </source>
</evidence>
<dbReference type="PANTHER" id="PTHR47990">
    <property type="entry name" value="2-OXOGLUTARATE (2OG) AND FE(II)-DEPENDENT OXYGENASE SUPERFAMILY PROTEIN-RELATED"/>
    <property type="match status" value="1"/>
</dbReference>
<keyword evidence="4" id="KW-0408">Iron</keyword>
<feature type="domain" description="Non-haem dioxygenase N-terminal" evidence="6">
    <location>
        <begin position="9"/>
        <end position="88"/>
    </location>
</feature>
<evidence type="ECO:0000256" key="2">
    <source>
        <dbReference type="ARBA" id="ARBA00022723"/>
    </source>
</evidence>
<reference evidence="7" key="1">
    <citation type="journal article" date="2023" name="Nat. Commun.">
        <title>Diploid and tetraploid genomes of Acorus and the evolution of monocots.</title>
        <authorList>
            <person name="Ma L."/>
            <person name="Liu K.W."/>
            <person name="Li Z."/>
            <person name="Hsiao Y.Y."/>
            <person name="Qi Y."/>
            <person name="Fu T."/>
            <person name="Tang G.D."/>
            <person name="Zhang D."/>
            <person name="Sun W.H."/>
            <person name="Liu D.K."/>
            <person name="Li Y."/>
            <person name="Chen G.Z."/>
            <person name="Liu X.D."/>
            <person name="Liao X.Y."/>
            <person name="Jiang Y.T."/>
            <person name="Yu X."/>
            <person name="Hao Y."/>
            <person name="Huang J."/>
            <person name="Zhao X.W."/>
            <person name="Ke S."/>
            <person name="Chen Y.Y."/>
            <person name="Wu W.L."/>
            <person name="Hsu J.L."/>
            <person name="Lin Y.F."/>
            <person name="Huang M.D."/>
            <person name="Li C.Y."/>
            <person name="Huang L."/>
            <person name="Wang Z.W."/>
            <person name="Zhao X."/>
            <person name="Zhong W.Y."/>
            <person name="Peng D.H."/>
            <person name="Ahmad S."/>
            <person name="Lan S."/>
            <person name="Zhang J.S."/>
            <person name="Tsai W.C."/>
            <person name="Van de Peer Y."/>
            <person name="Liu Z.J."/>
        </authorList>
    </citation>
    <scope>NUCLEOTIDE SEQUENCE</scope>
    <source>
        <strain evidence="7">CP</strain>
    </source>
</reference>
<dbReference type="InterPro" id="IPR026992">
    <property type="entry name" value="DIOX_N"/>
</dbReference>
<name>A0AAV9EF85_ACOCL</name>
<evidence type="ECO:0000313" key="7">
    <source>
        <dbReference type="EMBL" id="KAK1311804.1"/>
    </source>
</evidence>
<protein>
    <submittedName>
        <fullName evidence="7">Uncharacterized protein</fullName>
    </submittedName>
</protein>
<dbReference type="SUPFAM" id="SSF51197">
    <property type="entry name" value="Clavaminate synthase-like"/>
    <property type="match status" value="2"/>
</dbReference>
<dbReference type="GO" id="GO:0016491">
    <property type="term" value="F:oxidoreductase activity"/>
    <property type="evidence" value="ECO:0007669"/>
    <property type="project" value="UniProtKB-KW"/>
</dbReference>
<feature type="domain" description="Isopenicillin N synthase-like Fe(2+) 2OG dioxygenase" evidence="5">
    <location>
        <begin position="168"/>
        <end position="290"/>
    </location>
</feature>
<proteinExistence type="predicted"/>
<evidence type="ECO:0000256" key="4">
    <source>
        <dbReference type="ARBA" id="ARBA00023004"/>
    </source>
</evidence>
<dbReference type="InterPro" id="IPR027443">
    <property type="entry name" value="IPNS-like_sf"/>
</dbReference>
<dbReference type="Pfam" id="PF03171">
    <property type="entry name" value="2OG-FeII_Oxy"/>
    <property type="match status" value="1"/>
</dbReference>
<evidence type="ECO:0000256" key="1">
    <source>
        <dbReference type="ARBA" id="ARBA00001961"/>
    </source>
</evidence>
<organism evidence="7 8">
    <name type="scientific">Acorus calamus</name>
    <name type="common">Sweet flag</name>
    <dbReference type="NCBI Taxonomy" id="4465"/>
    <lineage>
        <taxon>Eukaryota</taxon>
        <taxon>Viridiplantae</taxon>
        <taxon>Streptophyta</taxon>
        <taxon>Embryophyta</taxon>
        <taxon>Tracheophyta</taxon>
        <taxon>Spermatophyta</taxon>
        <taxon>Magnoliopsida</taxon>
        <taxon>Liliopsida</taxon>
        <taxon>Acoraceae</taxon>
        <taxon>Acorus</taxon>
    </lineage>
</organism>
<dbReference type="InterPro" id="IPR044861">
    <property type="entry name" value="IPNS-like_FE2OG_OXY"/>
</dbReference>
<dbReference type="AlphaFoldDB" id="A0AAV9EF85"/>
<dbReference type="Pfam" id="PF14226">
    <property type="entry name" value="DIOX_N"/>
    <property type="match status" value="1"/>
</dbReference>
<dbReference type="InterPro" id="IPR050231">
    <property type="entry name" value="Iron_ascorbate_oxido_reductase"/>
</dbReference>
<evidence type="ECO:0000313" key="8">
    <source>
        <dbReference type="Proteomes" id="UP001180020"/>
    </source>
</evidence>
<keyword evidence="8" id="KW-1185">Reference proteome</keyword>
<comment type="caution">
    <text evidence="7">The sequence shown here is derived from an EMBL/GenBank/DDBJ whole genome shotgun (WGS) entry which is preliminary data.</text>
</comment>
<gene>
    <name evidence="7" type="ORF">QJS10_CPA07g00522</name>
</gene>
<dbReference type="GO" id="GO:0046872">
    <property type="term" value="F:metal ion binding"/>
    <property type="evidence" value="ECO:0007669"/>
    <property type="project" value="UniProtKB-KW"/>
</dbReference>
<dbReference type="EMBL" id="JAUJYO010000007">
    <property type="protein sequence ID" value="KAK1311804.1"/>
    <property type="molecule type" value="Genomic_DNA"/>
</dbReference>